<organism evidence="3 4">
    <name type="scientific">Lasiosphaeria ovina</name>
    <dbReference type="NCBI Taxonomy" id="92902"/>
    <lineage>
        <taxon>Eukaryota</taxon>
        <taxon>Fungi</taxon>
        <taxon>Dikarya</taxon>
        <taxon>Ascomycota</taxon>
        <taxon>Pezizomycotina</taxon>
        <taxon>Sordariomycetes</taxon>
        <taxon>Sordariomycetidae</taxon>
        <taxon>Sordariales</taxon>
        <taxon>Lasiosphaeriaceae</taxon>
        <taxon>Lasiosphaeria</taxon>
    </lineage>
</organism>
<evidence type="ECO:0000313" key="3">
    <source>
        <dbReference type="EMBL" id="KAK3374324.1"/>
    </source>
</evidence>
<dbReference type="EMBL" id="JAULSN010000004">
    <property type="protein sequence ID" value="KAK3374324.1"/>
    <property type="molecule type" value="Genomic_DNA"/>
</dbReference>
<reference evidence="3" key="2">
    <citation type="submission" date="2023-06" db="EMBL/GenBank/DDBJ databases">
        <authorList>
            <consortium name="Lawrence Berkeley National Laboratory"/>
            <person name="Haridas S."/>
            <person name="Hensen N."/>
            <person name="Bonometti L."/>
            <person name="Westerberg I."/>
            <person name="Brannstrom I.O."/>
            <person name="Guillou S."/>
            <person name="Cros-Aarteil S."/>
            <person name="Calhoun S."/>
            <person name="Kuo A."/>
            <person name="Mondo S."/>
            <person name="Pangilinan J."/>
            <person name="Riley R."/>
            <person name="Labutti K."/>
            <person name="Andreopoulos B."/>
            <person name="Lipzen A."/>
            <person name="Chen C."/>
            <person name="Yanf M."/>
            <person name="Daum C."/>
            <person name="Ng V."/>
            <person name="Clum A."/>
            <person name="Steindorff A."/>
            <person name="Ohm R."/>
            <person name="Martin F."/>
            <person name="Silar P."/>
            <person name="Natvig D."/>
            <person name="Lalanne C."/>
            <person name="Gautier V."/>
            <person name="Ament-Velasquez S.L."/>
            <person name="Kruys A."/>
            <person name="Hutchinson M.I."/>
            <person name="Powell A.J."/>
            <person name="Barry K."/>
            <person name="Miller A.N."/>
            <person name="Grigoriev I.V."/>
            <person name="Debuchy R."/>
            <person name="Gladieux P."/>
            <person name="Thoren M.H."/>
            <person name="Johannesson H."/>
        </authorList>
    </citation>
    <scope>NUCLEOTIDE SEQUENCE</scope>
    <source>
        <strain evidence="3">CBS 958.72</strain>
    </source>
</reference>
<feature type="transmembrane region" description="Helical" evidence="2">
    <location>
        <begin position="119"/>
        <end position="141"/>
    </location>
</feature>
<keyword evidence="2" id="KW-1133">Transmembrane helix</keyword>
<accession>A0AAE0N9E9</accession>
<keyword evidence="2" id="KW-0472">Membrane</keyword>
<dbReference type="Proteomes" id="UP001287356">
    <property type="component" value="Unassembled WGS sequence"/>
</dbReference>
<evidence type="ECO:0000256" key="1">
    <source>
        <dbReference type="SAM" id="MobiDB-lite"/>
    </source>
</evidence>
<evidence type="ECO:0000256" key="2">
    <source>
        <dbReference type="SAM" id="Phobius"/>
    </source>
</evidence>
<dbReference type="AlphaFoldDB" id="A0AAE0N9E9"/>
<comment type="caution">
    <text evidence="3">The sequence shown here is derived from an EMBL/GenBank/DDBJ whole genome shotgun (WGS) entry which is preliminary data.</text>
</comment>
<feature type="region of interest" description="Disordered" evidence="1">
    <location>
        <begin position="241"/>
        <end position="261"/>
    </location>
</feature>
<name>A0AAE0N9E9_9PEZI</name>
<proteinExistence type="predicted"/>
<gene>
    <name evidence="3" type="ORF">B0T24DRAFT_291678</name>
</gene>
<keyword evidence="2" id="KW-0812">Transmembrane</keyword>
<keyword evidence="4" id="KW-1185">Reference proteome</keyword>
<evidence type="ECO:0000313" key="4">
    <source>
        <dbReference type="Proteomes" id="UP001287356"/>
    </source>
</evidence>
<dbReference type="PANTHER" id="PTHR42083:SF1">
    <property type="entry name" value="MARVEL DOMAIN-CONTAINING PROTEIN"/>
    <property type="match status" value="1"/>
</dbReference>
<feature type="transmembrane region" description="Helical" evidence="2">
    <location>
        <begin position="53"/>
        <end position="70"/>
    </location>
</feature>
<evidence type="ECO:0008006" key="5">
    <source>
        <dbReference type="Google" id="ProtNLM"/>
    </source>
</evidence>
<dbReference type="PANTHER" id="PTHR42083">
    <property type="entry name" value="MARVEL DOMAIN-CONTAINING PROTEIN"/>
    <property type="match status" value="1"/>
</dbReference>
<protein>
    <recommendedName>
        <fullName evidence="5">MARVEL domain-containing protein</fullName>
    </recommendedName>
</protein>
<reference evidence="3" key="1">
    <citation type="journal article" date="2023" name="Mol. Phylogenet. Evol.">
        <title>Genome-scale phylogeny and comparative genomics of the fungal order Sordariales.</title>
        <authorList>
            <person name="Hensen N."/>
            <person name="Bonometti L."/>
            <person name="Westerberg I."/>
            <person name="Brannstrom I.O."/>
            <person name="Guillou S."/>
            <person name="Cros-Aarteil S."/>
            <person name="Calhoun S."/>
            <person name="Haridas S."/>
            <person name="Kuo A."/>
            <person name="Mondo S."/>
            <person name="Pangilinan J."/>
            <person name="Riley R."/>
            <person name="LaButti K."/>
            <person name="Andreopoulos B."/>
            <person name="Lipzen A."/>
            <person name="Chen C."/>
            <person name="Yan M."/>
            <person name="Daum C."/>
            <person name="Ng V."/>
            <person name="Clum A."/>
            <person name="Steindorff A."/>
            <person name="Ohm R.A."/>
            <person name="Martin F."/>
            <person name="Silar P."/>
            <person name="Natvig D.O."/>
            <person name="Lalanne C."/>
            <person name="Gautier V."/>
            <person name="Ament-Velasquez S.L."/>
            <person name="Kruys A."/>
            <person name="Hutchinson M.I."/>
            <person name="Powell A.J."/>
            <person name="Barry K."/>
            <person name="Miller A.N."/>
            <person name="Grigoriev I.V."/>
            <person name="Debuchy R."/>
            <person name="Gladieux P."/>
            <person name="Hiltunen Thoren M."/>
            <person name="Johannesson H."/>
        </authorList>
    </citation>
    <scope>NUCLEOTIDE SEQUENCE</scope>
    <source>
        <strain evidence="3">CBS 958.72</strain>
    </source>
</reference>
<sequence>MGVSTFIKLGKTAVQGKAALDSFDAHDATHKATKLGKTAATAPLRAWENLPRWVVRGLQLLVALVAAGFYGRRPGEPQAPGWVYVFGVIVGGLSAVTAVAFAVAGALSAFSARCRTYRLFAWDATLFVLWIVVFGVTYSIFRDRDDHDGTADDKGAGSRTMRGVAWLDLASAVLWLVSAVYGAIKTFVGGKVDDVAGRVTGRVAGKVDGVHGRVAGKVDGVTGQVAGKVDGATGRVAGKLFGQKPNKGPGPASKEGGFYEV</sequence>
<feature type="transmembrane region" description="Helical" evidence="2">
    <location>
        <begin position="161"/>
        <end position="184"/>
    </location>
</feature>
<feature type="transmembrane region" description="Helical" evidence="2">
    <location>
        <begin position="82"/>
        <end position="107"/>
    </location>
</feature>